<dbReference type="InterPro" id="IPR023393">
    <property type="entry name" value="START-like_dom_sf"/>
</dbReference>
<dbReference type="Proteomes" id="UP000182130">
    <property type="component" value="Unassembled WGS sequence"/>
</dbReference>
<comment type="similarity">
    <text evidence="1">Belongs to the AHA1 family.</text>
</comment>
<dbReference type="STRING" id="1045773.SAMN05216555_112116"/>
<dbReference type="RefSeq" id="WP_074590204.1">
    <property type="nucleotide sequence ID" value="NZ_FNEI01000012.1"/>
</dbReference>
<accession>A0A1G8UUD7</accession>
<dbReference type="AlphaFoldDB" id="A0A1G8UUD7"/>
<dbReference type="SUPFAM" id="SSF55961">
    <property type="entry name" value="Bet v1-like"/>
    <property type="match status" value="1"/>
</dbReference>
<evidence type="ECO:0000313" key="4">
    <source>
        <dbReference type="Proteomes" id="UP000182130"/>
    </source>
</evidence>
<evidence type="ECO:0000313" key="3">
    <source>
        <dbReference type="EMBL" id="SDJ57418.1"/>
    </source>
</evidence>
<reference evidence="4" key="1">
    <citation type="submission" date="2016-10" db="EMBL/GenBank/DDBJ databases">
        <authorList>
            <person name="Varghese N."/>
            <person name="Submissions S."/>
        </authorList>
    </citation>
    <scope>NUCLEOTIDE SEQUENCE [LARGE SCALE GENOMIC DNA]</scope>
    <source>
        <strain evidence="4">CGMCC 1.10783</strain>
    </source>
</reference>
<dbReference type="CDD" id="cd08893">
    <property type="entry name" value="SRPBCC_CalC_Aha1-like_GntR-HTH"/>
    <property type="match status" value="1"/>
</dbReference>
<dbReference type="EMBL" id="FNEI01000012">
    <property type="protein sequence ID" value="SDJ57418.1"/>
    <property type="molecule type" value="Genomic_DNA"/>
</dbReference>
<organism evidence="3 4">
    <name type="scientific">Arthrobacter cupressi</name>
    <dbReference type="NCBI Taxonomy" id="1045773"/>
    <lineage>
        <taxon>Bacteria</taxon>
        <taxon>Bacillati</taxon>
        <taxon>Actinomycetota</taxon>
        <taxon>Actinomycetes</taxon>
        <taxon>Micrococcales</taxon>
        <taxon>Micrococcaceae</taxon>
        <taxon>Arthrobacter</taxon>
    </lineage>
</organism>
<protein>
    <submittedName>
        <fullName evidence="3">Uncharacterized conserved protein YndB, AHSA1/START domain</fullName>
    </submittedName>
</protein>
<name>A0A1G8UUD7_9MICC</name>
<evidence type="ECO:0000259" key="2">
    <source>
        <dbReference type="Pfam" id="PF08327"/>
    </source>
</evidence>
<proteinExistence type="inferred from homology"/>
<dbReference type="InterPro" id="IPR013538">
    <property type="entry name" value="ASHA1/2-like_C"/>
</dbReference>
<evidence type="ECO:0000256" key="1">
    <source>
        <dbReference type="ARBA" id="ARBA00006817"/>
    </source>
</evidence>
<feature type="domain" description="Activator of Hsp90 ATPase homologue 1/2-like C-terminal" evidence="2">
    <location>
        <begin position="21"/>
        <end position="158"/>
    </location>
</feature>
<gene>
    <name evidence="3" type="ORF">SAMN05216555_112116</name>
</gene>
<dbReference type="Gene3D" id="3.30.530.20">
    <property type="match status" value="1"/>
</dbReference>
<dbReference type="Pfam" id="PF08327">
    <property type="entry name" value="AHSA1"/>
    <property type="match status" value="1"/>
</dbReference>
<sequence>MHAAAPAGQGPVFVYATYIRTTPEQLWQALTDPAFTERYWGVALRSEWQQGSTITWEVAGVTIADPEQVVLAVEERRRLEFTWHTITPEFGAAVGGAEDEVAAMAAEGRSRVRFEIEPLDGMVKLTVTHSGFDEGSTILAGVTDGWPGVLASLKTLLETGEPLVFS</sequence>
<keyword evidence="4" id="KW-1185">Reference proteome</keyword>